<comment type="caution">
    <text evidence="2">The sequence shown here is derived from an EMBL/GenBank/DDBJ whole genome shotgun (WGS) entry which is preliminary data.</text>
</comment>
<evidence type="ECO:0000313" key="2">
    <source>
        <dbReference type="EMBL" id="TGK69719.1"/>
    </source>
</evidence>
<dbReference type="RefSeq" id="WP_135635019.1">
    <property type="nucleotide sequence ID" value="NZ_RQFE01000024.1"/>
</dbReference>
<dbReference type="InterPro" id="IPR013321">
    <property type="entry name" value="Arc_rbn_hlx_hlx"/>
</dbReference>
<organism evidence="2 3">
    <name type="scientific">Leptospira kanakyensis</name>
    <dbReference type="NCBI Taxonomy" id="2484968"/>
    <lineage>
        <taxon>Bacteria</taxon>
        <taxon>Pseudomonadati</taxon>
        <taxon>Spirochaetota</taxon>
        <taxon>Spirochaetia</taxon>
        <taxon>Leptospirales</taxon>
        <taxon>Leptospiraceae</taxon>
        <taxon>Leptospira</taxon>
    </lineage>
</organism>
<dbReference type="InterPro" id="IPR010985">
    <property type="entry name" value="Ribbon_hlx_hlx"/>
</dbReference>
<proteinExistence type="predicted"/>
<sequence length="86" mass="10046">MISLRLPKDLERKLDSFAKSEGKSRSEIVKESILEYIQNRGKTKTPFDLGFDLFGKYDSGKTDLAENRKDYLRQKIEKKHAKRSSH</sequence>
<dbReference type="GO" id="GO:0006355">
    <property type="term" value="P:regulation of DNA-templated transcription"/>
    <property type="evidence" value="ECO:0007669"/>
    <property type="project" value="InterPro"/>
</dbReference>
<evidence type="ECO:0000313" key="3">
    <source>
        <dbReference type="Proteomes" id="UP000297239"/>
    </source>
</evidence>
<dbReference type="Gene3D" id="1.10.1220.10">
    <property type="entry name" value="Met repressor-like"/>
    <property type="match status" value="1"/>
</dbReference>
<gene>
    <name evidence="2" type="ORF">EHQ18_13105</name>
</gene>
<dbReference type="EMBL" id="RQFF01000030">
    <property type="protein sequence ID" value="TGK69719.1"/>
    <property type="molecule type" value="Genomic_DNA"/>
</dbReference>
<protein>
    <submittedName>
        <fullName evidence="2">CopG family transcriptional regulator</fullName>
    </submittedName>
</protein>
<evidence type="ECO:0000259" key="1">
    <source>
        <dbReference type="Pfam" id="PF01402"/>
    </source>
</evidence>
<dbReference type="SUPFAM" id="SSF47598">
    <property type="entry name" value="Ribbon-helix-helix"/>
    <property type="match status" value="1"/>
</dbReference>
<dbReference type="AlphaFoldDB" id="A0A6N4Q000"/>
<feature type="domain" description="Ribbon-helix-helix protein CopG" evidence="1">
    <location>
        <begin position="2"/>
        <end position="37"/>
    </location>
</feature>
<dbReference type="Proteomes" id="UP000297239">
    <property type="component" value="Unassembled WGS sequence"/>
</dbReference>
<name>A0A6N4Q000_9LEPT</name>
<keyword evidence="3" id="KW-1185">Reference proteome</keyword>
<dbReference type="InterPro" id="IPR002145">
    <property type="entry name" value="CopG"/>
</dbReference>
<dbReference type="OrthoDB" id="7063628at2"/>
<reference evidence="2" key="1">
    <citation type="journal article" date="2019" name="PLoS Negl. Trop. Dis.">
        <title>Revisiting the worldwide diversity of Leptospira species in the environment.</title>
        <authorList>
            <person name="Vincent A.T."/>
            <person name="Schiettekatte O."/>
            <person name="Bourhy P."/>
            <person name="Veyrier F.J."/>
            <person name="Picardeau M."/>
        </authorList>
    </citation>
    <scope>NUCLEOTIDE SEQUENCE [LARGE SCALE GENOMIC DNA]</scope>
    <source>
        <strain evidence="2">201800293</strain>
    </source>
</reference>
<dbReference type="Pfam" id="PF01402">
    <property type="entry name" value="RHH_1"/>
    <property type="match status" value="1"/>
</dbReference>
<accession>A0A6N4Q000</accession>